<gene>
    <name evidence="1" type="ORF">Tco_0840996</name>
</gene>
<proteinExistence type="predicted"/>
<accession>A0ABQ5B0T6</accession>
<dbReference type="Proteomes" id="UP001151760">
    <property type="component" value="Unassembled WGS sequence"/>
</dbReference>
<sequence>YLEACAAISITKDFKAYFRGTQPQWSNLDDDFADLLYQCFLSWIKEEWMRQSKVGAENRKKVPRDVEGTRSYVRHTAGSKSFRAHTHELVSTFFEYFLDE</sequence>
<evidence type="ECO:0000313" key="2">
    <source>
        <dbReference type="Proteomes" id="UP001151760"/>
    </source>
</evidence>
<evidence type="ECO:0000313" key="1">
    <source>
        <dbReference type="EMBL" id="GJT06534.1"/>
    </source>
</evidence>
<reference evidence="1" key="1">
    <citation type="journal article" date="2022" name="Int. J. Mol. Sci.">
        <title>Draft Genome of Tanacetum Coccineum: Genomic Comparison of Closely Related Tanacetum-Family Plants.</title>
        <authorList>
            <person name="Yamashiro T."/>
            <person name="Shiraishi A."/>
            <person name="Nakayama K."/>
            <person name="Satake H."/>
        </authorList>
    </citation>
    <scope>NUCLEOTIDE SEQUENCE</scope>
</reference>
<organism evidence="1 2">
    <name type="scientific">Tanacetum coccineum</name>
    <dbReference type="NCBI Taxonomy" id="301880"/>
    <lineage>
        <taxon>Eukaryota</taxon>
        <taxon>Viridiplantae</taxon>
        <taxon>Streptophyta</taxon>
        <taxon>Embryophyta</taxon>
        <taxon>Tracheophyta</taxon>
        <taxon>Spermatophyta</taxon>
        <taxon>Magnoliopsida</taxon>
        <taxon>eudicotyledons</taxon>
        <taxon>Gunneridae</taxon>
        <taxon>Pentapetalae</taxon>
        <taxon>asterids</taxon>
        <taxon>campanulids</taxon>
        <taxon>Asterales</taxon>
        <taxon>Asteraceae</taxon>
        <taxon>Asteroideae</taxon>
        <taxon>Anthemideae</taxon>
        <taxon>Anthemidinae</taxon>
        <taxon>Tanacetum</taxon>
    </lineage>
</organism>
<reference evidence="1" key="2">
    <citation type="submission" date="2022-01" db="EMBL/GenBank/DDBJ databases">
        <authorList>
            <person name="Yamashiro T."/>
            <person name="Shiraishi A."/>
            <person name="Satake H."/>
            <person name="Nakayama K."/>
        </authorList>
    </citation>
    <scope>NUCLEOTIDE SEQUENCE</scope>
</reference>
<keyword evidence="2" id="KW-1185">Reference proteome</keyword>
<dbReference type="EMBL" id="BQNB010012677">
    <property type="protein sequence ID" value="GJT06534.1"/>
    <property type="molecule type" value="Genomic_DNA"/>
</dbReference>
<name>A0ABQ5B0T6_9ASTR</name>
<feature type="non-terminal residue" evidence="1">
    <location>
        <position position="1"/>
    </location>
</feature>
<protein>
    <submittedName>
        <fullName evidence="1">Uncharacterized protein</fullName>
    </submittedName>
</protein>
<comment type="caution">
    <text evidence="1">The sequence shown here is derived from an EMBL/GenBank/DDBJ whole genome shotgun (WGS) entry which is preliminary data.</text>
</comment>